<proteinExistence type="predicted"/>
<protein>
    <submittedName>
        <fullName evidence="1">Uncharacterized protein</fullName>
    </submittedName>
</protein>
<sequence>MDQEFIAQEIAVLAFVGKAQSRLADWYRQQIRNAVLVRSFAACQDEAKRAALTVCSGVDFRRKAAA</sequence>
<comment type="caution">
    <text evidence="1">The sequence shown here is derived from an EMBL/GenBank/DDBJ whole genome shotgun (WGS) entry which is preliminary data.</text>
</comment>
<evidence type="ECO:0000313" key="2">
    <source>
        <dbReference type="Proteomes" id="UP000186143"/>
    </source>
</evidence>
<evidence type="ECO:0000313" key="1">
    <source>
        <dbReference type="EMBL" id="OLP56320.1"/>
    </source>
</evidence>
<name>A0A1Q9AM29_9HYPH</name>
<dbReference type="EMBL" id="MKIO01000022">
    <property type="protein sequence ID" value="OLP56320.1"/>
    <property type="molecule type" value="Genomic_DNA"/>
</dbReference>
<gene>
    <name evidence="1" type="ORF">BJF92_15645</name>
</gene>
<dbReference type="AlphaFoldDB" id="A0A1Q9AM29"/>
<organism evidence="1 2">
    <name type="scientific">Xaviernesmea rhizosphaerae</name>
    <dbReference type="NCBI Taxonomy" id="1672749"/>
    <lineage>
        <taxon>Bacteria</taxon>
        <taxon>Pseudomonadati</taxon>
        <taxon>Pseudomonadota</taxon>
        <taxon>Alphaproteobacteria</taxon>
        <taxon>Hyphomicrobiales</taxon>
        <taxon>Rhizobiaceae</taxon>
        <taxon>Rhizobium/Agrobacterium group</taxon>
        <taxon>Xaviernesmea</taxon>
    </lineage>
</organism>
<dbReference type="Proteomes" id="UP000186143">
    <property type="component" value="Unassembled WGS sequence"/>
</dbReference>
<dbReference type="STRING" id="1672749.BJF92_15645"/>
<accession>A0A1Q9AM29</accession>
<reference evidence="1 2" key="1">
    <citation type="submission" date="2016-09" db="EMBL/GenBank/DDBJ databases">
        <title>Rhizobium sp. nov., a novel species isolated from the rice rhizosphere.</title>
        <authorList>
            <person name="Zhao J."/>
            <person name="Zhang X."/>
        </authorList>
    </citation>
    <scope>NUCLEOTIDE SEQUENCE [LARGE SCALE GENOMIC DNA]</scope>
    <source>
        <strain evidence="1 2">MH17</strain>
    </source>
</reference>